<proteinExistence type="predicted"/>
<name>A0ABW5K7U0_9FLAO</name>
<organism evidence="1 2">
    <name type="scientific">Kaistella montana</name>
    <dbReference type="NCBI Taxonomy" id="1849733"/>
    <lineage>
        <taxon>Bacteria</taxon>
        <taxon>Pseudomonadati</taxon>
        <taxon>Bacteroidota</taxon>
        <taxon>Flavobacteriia</taxon>
        <taxon>Flavobacteriales</taxon>
        <taxon>Weeksellaceae</taxon>
        <taxon>Chryseobacterium group</taxon>
        <taxon>Kaistella</taxon>
    </lineage>
</organism>
<protein>
    <recommendedName>
        <fullName evidence="3">TFIIB-type zinc ribbon-containing protein</fullName>
    </recommendedName>
</protein>
<accession>A0ABW5K7U0</accession>
<sequence>MQNNRFQDENKRLTYYQNEVLVVCPVCTKKAVSKADTEAKKVRMYCENCGYNKEIAAEATLFGITGDWIMAAHHYFGAELWLQFPFKNEVFWSYNYEHLAYLEQYISATLREHKDRSHFTLLEKLPKFYHEAKNRDALLKIIKKLKNK</sequence>
<reference evidence="2" key="1">
    <citation type="journal article" date="2019" name="Int. J. Syst. Evol. Microbiol.">
        <title>The Global Catalogue of Microorganisms (GCM) 10K type strain sequencing project: providing services to taxonomists for standard genome sequencing and annotation.</title>
        <authorList>
            <consortium name="The Broad Institute Genomics Platform"/>
            <consortium name="The Broad Institute Genome Sequencing Center for Infectious Disease"/>
            <person name="Wu L."/>
            <person name="Ma J."/>
        </authorList>
    </citation>
    <scope>NUCLEOTIDE SEQUENCE [LARGE SCALE GENOMIC DNA]</scope>
    <source>
        <strain evidence="2">KCTC 52204</strain>
    </source>
</reference>
<evidence type="ECO:0008006" key="3">
    <source>
        <dbReference type="Google" id="ProtNLM"/>
    </source>
</evidence>
<evidence type="ECO:0000313" key="1">
    <source>
        <dbReference type="EMBL" id="MFD2544976.1"/>
    </source>
</evidence>
<comment type="caution">
    <text evidence="1">The sequence shown here is derived from an EMBL/GenBank/DDBJ whole genome shotgun (WGS) entry which is preliminary data.</text>
</comment>
<evidence type="ECO:0000313" key="2">
    <source>
        <dbReference type="Proteomes" id="UP001597394"/>
    </source>
</evidence>
<gene>
    <name evidence="1" type="ORF">ACFSO8_05815</name>
</gene>
<dbReference type="Proteomes" id="UP001597394">
    <property type="component" value="Unassembled WGS sequence"/>
</dbReference>
<dbReference type="RefSeq" id="WP_255928515.1">
    <property type="nucleotide sequence ID" value="NZ_JANFQP010000001.1"/>
</dbReference>
<keyword evidence="2" id="KW-1185">Reference proteome</keyword>
<dbReference type="EMBL" id="JBHULG010000001">
    <property type="protein sequence ID" value="MFD2544976.1"/>
    <property type="molecule type" value="Genomic_DNA"/>
</dbReference>